<organism evidence="3 4">
    <name type="scientific">Ficus carica</name>
    <name type="common">Common fig</name>
    <dbReference type="NCBI Taxonomy" id="3494"/>
    <lineage>
        <taxon>Eukaryota</taxon>
        <taxon>Viridiplantae</taxon>
        <taxon>Streptophyta</taxon>
        <taxon>Embryophyta</taxon>
        <taxon>Tracheophyta</taxon>
        <taxon>Spermatophyta</taxon>
        <taxon>Magnoliopsida</taxon>
        <taxon>eudicotyledons</taxon>
        <taxon>Gunneridae</taxon>
        <taxon>Pentapetalae</taxon>
        <taxon>rosids</taxon>
        <taxon>fabids</taxon>
        <taxon>Rosales</taxon>
        <taxon>Moraceae</taxon>
        <taxon>Ficeae</taxon>
        <taxon>Ficus</taxon>
    </lineage>
</organism>
<dbReference type="Proteomes" id="UP001187192">
    <property type="component" value="Unassembled WGS sequence"/>
</dbReference>
<dbReference type="Gramene" id="FCD_00002122-RA">
    <property type="protein sequence ID" value="FCD_00002122-RA:cds"/>
    <property type="gene ID" value="FCD_00002122"/>
</dbReference>
<evidence type="ECO:0000313" key="3">
    <source>
        <dbReference type="EMBL" id="GMN23884.1"/>
    </source>
</evidence>
<dbReference type="AlphaFoldDB" id="A0AA87Z1N4"/>
<comment type="caution">
    <text evidence="3">The sequence shown here is derived from an EMBL/GenBank/DDBJ whole genome shotgun (WGS) entry which is preliminary data.</text>
</comment>
<dbReference type="InterPro" id="IPR040225">
    <property type="entry name" value="GIL1-like"/>
</dbReference>
<proteinExistence type="predicted"/>
<evidence type="ECO:0000313" key="4">
    <source>
        <dbReference type="Proteomes" id="UP001187192"/>
    </source>
</evidence>
<evidence type="ECO:0000256" key="1">
    <source>
        <dbReference type="SAM" id="Coils"/>
    </source>
</evidence>
<keyword evidence="1" id="KW-0175">Coiled coil</keyword>
<feature type="coiled-coil region" evidence="1">
    <location>
        <begin position="254"/>
        <end position="281"/>
    </location>
</feature>
<gene>
    <name evidence="3" type="ORF">TIFTF001_000312</name>
</gene>
<evidence type="ECO:0000259" key="2">
    <source>
        <dbReference type="Pfam" id="PF04859"/>
    </source>
</evidence>
<protein>
    <recommendedName>
        <fullName evidence="2">DUF641 domain-containing protein</fullName>
    </recommendedName>
</protein>
<sequence length="325" mass="35232">MLPSILLCSSSAERKKKKTKADASWRNQAIGFDDAQFPNSVTVNVNPLGKPTRLSLCSGYGNSCSFRGGSVKAARKKGEKMSKVSNFSDLIQRVTASCLLHPLGAQRYDSGDAVGNHDAEEVYEYETDEHEHDEEEDEEEAGGGGVVVEQIGYRAKEIEPRETVMVEVFEAVSAMKKAYVRLQEAHCPWDAEKMRAADAAVVAEMRRIAVLRERFRRISVSGGDGGGGRSGGRGGIAMSAATVREVVAPYEAAVEELRREVKARELEVENLNEKLNSLAGLSGGGGGKKGRSLSRKKVSCSQAQGTVLLFLFPSQYPNLVCLLSK</sequence>
<keyword evidence="4" id="KW-1185">Reference proteome</keyword>
<dbReference type="PANTHER" id="PTHR31161">
    <property type="entry name" value="PROTEIN GRAVITROPIC IN THE LIGHT 1"/>
    <property type="match status" value="1"/>
</dbReference>
<dbReference type="InterPro" id="IPR006943">
    <property type="entry name" value="DUF641_pln"/>
</dbReference>
<dbReference type="GO" id="GO:0009639">
    <property type="term" value="P:response to red or far red light"/>
    <property type="evidence" value="ECO:0007669"/>
    <property type="project" value="InterPro"/>
</dbReference>
<feature type="domain" description="DUF641" evidence="2">
    <location>
        <begin position="161"/>
        <end position="278"/>
    </location>
</feature>
<name>A0AA87Z1N4_FICCA</name>
<reference evidence="3" key="1">
    <citation type="submission" date="2023-07" db="EMBL/GenBank/DDBJ databases">
        <title>draft genome sequence of fig (Ficus carica).</title>
        <authorList>
            <person name="Takahashi T."/>
            <person name="Nishimura K."/>
        </authorList>
    </citation>
    <scope>NUCLEOTIDE SEQUENCE</scope>
</reference>
<dbReference type="GO" id="GO:0009959">
    <property type="term" value="P:negative gravitropism"/>
    <property type="evidence" value="ECO:0007669"/>
    <property type="project" value="InterPro"/>
</dbReference>
<dbReference type="Pfam" id="PF04859">
    <property type="entry name" value="DUF641"/>
    <property type="match status" value="1"/>
</dbReference>
<accession>A0AA87Z1N4</accession>
<dbReference type="EMBL" id="BTGU01000001">
    <property type="protein sequence ID" value="GMN23884.1"/>
    <property type="molecule type" value="Genomic_DNA"/>
</dbReference>